<keyword evidence="2" id="KW-1185">Reference proteome</keyword>
<dbReference type="AlphaFoldDB" id="A0A392QSL3"/>
<protein>
    <submittedName>
        <fullName evidence="1">Uncharacterized protein</fullName>
    </submittedName>
</protein>
<feature type="non-terminal residue" evidence="1">
    <location>
        <position position="1"/>
    </location>
</feature>
<reference evidence="1 2" key="1">
    <citation type="journal article" date="2018" name="Front. Plant Sci.">
        <title>Red Clover (Trifolium pratense) and Zigzag Clover (T. medium) - A Picture of Genomic Similarities and Differences.</title>
        <authorList>
            <person name="Dluhosova J."/>
            <person name="Istvanek J."/>
            <person name="Nedelnik J."/>
            <person name="Repkova J."/>
        </authorList>
    </citation>
    <scope>NUCLEOTIDE SEQUENCE [LARGE SCALE GENOMIC DNA]</scope>
    <source>
        <strain evidence="2">cv. 10/8</strain>
        <tissue evidence="1">Leaf</tissue>
    </source>
</reference>
<evidence type="ECO:0000313" key="1">
    <source>
        <dbReference type="EMBL" id="MCI26977.1"/>
    </source>
</evidence>
<proteinExistence type="predicted"/>
<organism evidence="1 2">
    <name type="scientific">Trifolium medium</name>
    <dbReference type="NCBI Taxonomy" id="97028"/>
    <lineage>
        <taxon>Eukaryota</taxon>
        <taxon>Viridiplantae</taxon>
        <taxon>Streptophyta</taxon>
        <taxon>Embryophyta</taxon>
        <taxon>Tracheophyta</taxon>
        <taxon>Spermatophyta</taxon>
        <taxon>Magnoliopsida</taxon>
        <taxon>eudicotyledons</taxon>
        <taxon>Gunneridae</taxon>
        <taxon>Pentapetalae</taxon>
        <taxon>rosids</taxon>
        <taxon>fabids</taxon>
        <taxon>Fabales</taxon>
        <taxon>Fabaceae</taxon>
        <taxon>Papilionoideae</taxon>
        <taxon>50 kb inversion clade</taxon>
        <taxon>NPAAA clade</taxon>
        <taxon>Hologalegina</taxon>
        <taxon>IRL clade</taxon>
        <taxon>Trifolieae</taxon>
        <taxon>Trifolium</taxon>
    </lineage>
</organism>
<dbReference type="EMBL" id="LXQA010156578">
    <property type="protein sequence ID" value="MCI26977.1"/>
    <property type="molecule type" value="Genomic_DNA"/>
</dbReference>
<name>A0A392QSL3_9FABA</name>
<dbReference type="Proteomes" id="UP000265520">
    <property type="component" value="Unassembled WGS sequence"/>
</dbReference>
<comment type="caution">
    <text evidence="1">The sequence shown here is derived from an EMBL/GenBank/DDBJ whole genome shotgun (WGS) entry which is preliminary data.</text>
</comment>
<accession>A0A392QSL3</accession>
<sequence length="50" mass="5753">QSQRNNNLPLWQIMAKTTTYQMCTLQSSIFSLMVQLRSLESVIFNSSSLL</sequence>
<evidence type="ECO:0000313" key="2">
    <source>
        <dbReference type="Proteomes" id="UP000265520"/>
    </source>
</evidence>